<dbReference type="EMBL" id="CP092871">
    <property type="protein sequence ID" value="UYV71965.1"/>
    <property type="molecule type" value="Genomic_DNA"/>
</dbReference>
<evidence type="ECO:0008006" key="3">
    <source>
        <dbReference type="Google" id="ProtNLM"/>
    </source>
</evidence>
<organism evidence="1 2">
    <name type="scientific">Cordylochernes scorpioides</name>
    <dbReference type="NCBI Taxonomy" id="51811"/>
    <lineage>
        <taxon>Eukaryota</taxon>
        <taxon>Metazoa</taxon>
        <taxon>Ecdysozoa</taxon>
        <taxon>Arthropoda</taxon>
        <taxon>Chelicerata</taxon>
        <taxon>Arachnida</taxon>
        <taxon>Pseudoscorpiones</taxon>
        <taxon>Cheliferoidea</taxon>
        <taxon>Chernetidae</taxon>
        <taxon>Cordylochernes</taxon>
    </lineage>
</organism>
<proteinExistence type="predicted"/>
<keyword evidence="2" id="KW-1185">Reference proteome</keyword>
<reference evidence="1 2" key="1">
    <citation type="submission" date="2022-01" db="EMBL/GenBank/DDBJ databases">
        <title>A chromosomal length assembly of Cordylochernes scorpioides.</title>
        <authorList>
            <person name="Zeh D."/>
            <person name="Zeh J."/>
        </authorList>
    </citation>
    <scope>NUCLEOTIDE SEQUENCE [LARGE SCALE GENOMIC DNA]</scope>
    <source>
        <strain evidence="1">IN4F17</strain>
        <tissue evidence="1">Whole Body</tissue>
    </source>
</reference>
<name>A0ABY6KSX7_9ARAC</name>
<dbReference type="Proteomes" id="UP001235939">
    <property type="component" value="Chromosome 09"/>
</dbReference>
<gene>
    <name evidence="1" type="ORF">LAZ67_9001375</name>
</gene>
<protein>
    <recommendedName>
        <fullName evidence="3">Peptidase aspartic putative domain-containing protein</fullName>
    </recommendedName>
</protein>
<evidence type="ECO:0000313" key="2">
    <source>
        <dbReference type="Proteomes" id="UP001235939"/>
    </source>
</evidence>
<accession>A0ABY6KSX7</accession>
<sequence length="124" mass="13975">MHLIPVKYQICTIFPQLKLCFNCLRNNRSFKEHTIGIPAIEEPDKNQAESNAKENNDALSMTSIHNITCLMSNQEDSFVLLSTATIMVMNQQGKYQPCRALIDTASQATLITRDCSKKLNLEPS</sequence>
<evidence type="ECO:0000313" key="1">
    <source>
        <dbReference type="EMBL" id="UYV71965.1"/>
    </source>
</evidence>